<dbReference type="Proteomes" id="UP000319094">
    <property type="component" value="Unassembled WGS sequence"/>
</dbReference>
<feature type="transmembrane region" description="Helical" evidence="1">
    <location>
        <begin position="47"/>
        <end position="65"/>
    </location>
</feature>
<dbReference type="AlphaFoldDB" id="A0A542Y549"/>
<comment type="caution">
    <text evidence="2">The sequence shown here is derived from an EMBL/GenBank/DDBJ whole genome shotgun (WGS) entry which is preliminary data.</text>
</comment>
<sequence length="77" mass="8296">MAEALGGTRVSHFTNYRSADGWWGFTEPVRTSHPVATQFLGFSDGSIAMSGIAVAVLACAALLVSDRMRQPRARKRG</sequence>
<evidence type="ECO:0000256" key="1">
    <source>
        <dbReference type="SAM" id="Phobius"/>
    </source>
</evidence>
<organism evidence="2 3">
    <name type="scientific">Leucobacter komagatae</name>
    <dbReference type="NCBI Taxonomy" id="55969"/>
    <lineage>
        <taxon>Bacteria</taxon>
        <taxon>Bacillati</taxon>
        <taxon>Actinomycetota</taxon>
        <taxon>Actinomycetes</taxon>
        <taxon>Micrococcales</taxon>
        <taxon>Microbacteriaceae</taxon>
        <taxon>Leucobacter</taxon>
    </lineage>
</organism>
<evidence type="ECO:0000313" key="2">
    <source>
        <dbReference type="EMBL" id="TQL43171.1"/>
    </source>
</evidence>
<evidence type="ECO:0000313" key="3">
    <source>
        <dbReference type="Proteomes" id="UP000319094"/>
    </source>
</evidence>
<keyword evidence="1" id="KW-0812">Transmembrane</keyword>
<keyword evidence="1" id="KW-0472">Membrane</keyword>
<gene>
    <name evidence="2" type="ORF">FB468_1186</name>
</gene>
<name>A0A542Y549_9MICO</name>
<proteinExistence type="predicted"/>
<keyword evidence="3" id="KW-1185">Reference proteome</keyword>
<keyword evidence="1" id="KW-1133">Transmembrane helix</keyword>
<dbReference type="EMBL" id="VFON01000001">
    <property type="protein sequence ID" value="TQL43171.1"/>
    <property type="molecule type" value="Genomic_DNA"/>
</dbReference>
<protein>
    <submittedName>
        <fullName evidence="2">Uncharacterized protein</fullName>
    </submittedName>
</protein>
<reference evidence="2 3" key="1">
    <citation type="submission" date="2019-06" db="EMBL/GenBank/DDBJ databases">
        <title>Sequencing the genomes of 1000 actinobacteria strains.</title>
        <authorList>
            <person name="Klenk H.-P."/>
        </authorList>
    </citation>
    <scope>NUCLEOTIDE SEQUENCE [LARGE SCALE GENOMIC DNA]</scope>
    <source>
        <strain evidence="2 3">DSM 8803</strain>
    </source>
</reference>
<accession>A0A542Y549</accession>